<evidence type="ECO:0000313" key="4">
    <source>
        <dbReference type="EMBL" id="RFU16017.1"/>
    </source>
</evidence>
<evidence type="ECO:0000256" key="1">
    <source>
        <dbReference type="SAM" id="MobiDB-lite"/>
    </source>
</evidence>
<evidence type="ECO:0000259" key="3">
    <source>
        <dbReference type="Pfam" id="PF14534"/>
    </source>
</evidence>
<protein>
    <submittedName>
        <fullName evidence="4">Nuclear transport factor 2 family protein</fullName>
    </submittedName>
</protein>
<gene>
    <name evidence="4" type="ORF">D0Y96_11305</name>
</gene>
<keyword evidence="2" id="KW-0732">Signal</keyword>
<dbReference type="OrthoDB" id="119798at2"/>
<feature type="domain" description="DUF4440" evidence="3">
    <location>
        <begin position="49"/>
        <end position="153"/>
    </location>
</feature>
<name>A0A372IM52_9BACT</name>
<dbReference type="SUPFAM" id="SSF54427">
    <property type="entry name" value="NTF2-like"/>
    <property type="match status" value="1"/>
</dbReference>
<comment type="caution">
    <text evidence="4">The sequence shown here is derived from an EMBL/GenBank/DDBJ whole genome shotgun (WGS) entry which is preliminary data.</text>
</comment>
<sequence>MRLIRRPHFLTPAWALAVIFFTLSLPALAQRIQAADAGSAQPPEIKEFQQLEDQWSNAVVKNDQFTMDLLLSPLYVGISSGGDVTTRNQQISLLFDKATEPQSMEQKVASVREFGDTAIVSGTYIEKRRANGSVREERGIFTHVYTRSHNRWSCVNSQRTAVVQQADTKPKVERKSNAELPFHIPLFHKGAESTQPAPDPGSNPAPQN</sequence>
<dbReference type="Pfam" id="PF14534">
    <property type="entry name" value="DUF4440"/>
    <property type="match status" value="1"/>
</dbReference>
<dbReference type="RefSeq" id="WP_147325030.1">
    <property type="nucleotide sequence ID" value="NZ_QVQT02000004.1"/>
</dbReference>
<dbReference type="InterPro" id="IPR027843">
    <property type="entry name" value="DUF4440"/>
</dbReference>
<organism evidence="4 5">
    <name type="scientific">Paracidobacterium acidisoli</name>
    <dbReference type="NCBI Taxonomy" id="2303751"/>
    <lineage>
        <taxon>Bacteria</taxon>
        <taxon>Pseudomonadati</taxon>
        <taxon>Acidobacteriota</taxon>
        <taxon>Terriglobia</taxon>
        <taxon>Terriglobales</taxon>
        <taxon>Acidobacteriaceae</taxon>
        <taxon>Paracidobacterium</taxon>
    </lineage>
</organism>
<evidence type="ECO:0000313" key="5">
    <source>
        <dbReference type="Proteomes" id="UP000264702"/>
    </source>
</evidence>
<dbReference type="AlphaFoldDB" id="A0A372IM52"/>
<feature type="signal peptide" evidence="2">
    <location>
        <begin position="1"/>
        <end position="29"/>
    </location>
</feature>
<feature type="region of interest" description="Disordered" evidence="1">
    <location>
        <begin position="168"/>
        <end position="208"/>
    </location>
</feature>
<feature type="compositionally biased region" description="Basic and acidic residues" evidence="1">
    <location>
        <begin position="168"/>
        <end position="177"/>
    </location>
</feature>
<dbReference type="InterPro" id="IPR032710">
    <property type="entry name" value="NTF2-like_dom_sf"/>
</dbReference>
<dbReference type="EMBL" id="QVQT01000004">
    <property type="protein sequence ID" value="RFU16017.1"/>
    <property type="molecule type" value="Genomic_DNA"/>
</dbReference>
<keyword evidence="5" id="KW-1185">Reference proteome</keyword>
<dbReference type="Gene3D" id="3.10.450.50">
    <property type="match status" value="1"/>
</dbReference>
<reference evidence="4 5" key="1">
    <citation type="submission" date="2018-08" db="EMBL/GenBank/DDBJ databases">
        <title>Acidipila sp. 4G-K13, an acidobacterium isolated from forest soil.</title>
        <authorList>
            <person name="Gao Z.-H."/>
            <person name="Qiu L.-H."/>
        </authorList>
    </citation>
    <scope>NUCLEOTIDE SEQUENCE [LARGE SCALE GENOMIC DNA]</scope>
    <source>
        <strain evidence="4 5">4G-K13</strain>
    </source>
</reference>
<dbReference type="Proteomes" id="UP000264702">
    <property type="component" value="Unassembled WGS sequence"/>
</dbReference>
<feature type="compositionally biased region" description="Pro residues" evidence="1">
    <location>
        <begin position="197"/>
        <end position="208"/>
    </location>
</feature>
<accession>A0A372IM52</accession>
<feature type="chain" id="PRO_5016637546" evidence="2">
    <location>
        <begin position="30"/>
        <end position="208"/>
    </location>
</feature>
<evidence type="ECO:0000256" key="2">
    <source>
        <dbReference type="SAM" id="SignalP"/>
    </source>
</evidence>
<proteinExistence type="predicted"/>